<evidence type="ECO:0000256" key="2">
    <source>
        <dbReference type="ARBA" id="ARBA00008821"/>
    </source>
</evidence>
<keyword evidence="4 7" id="KW-0812">Transmembrane</keyword>
<feature type="transmembrane region" description="Helical" evidence="7">
    <location>
        <begin position="345"/>
        <end position="367"/>
    </location>
</feature>
<dbReference type="STRING" id="1423719.FC66_GL000201"/>
<dbReference type="InterPro" id="IPR006043">
    <property type="entry name" value="NCS2"/>
</dbReference>
<evidence type="ECO:0000256" key="6">
    <source>
        <dbReference type="ARBA" id="ARBA00023136"/>
    </source>
</evidence>
<keyword evidence="6 7" id="KW-0472">Membrane</keyword>
<protein>
    <submittedName>
        <fullName evidence="8">Uracil permease</fullName>
    </submittedName>
</protein>
<accession>A0A0R1HT74</accession>
<feature type="transmembrane region" description="Helical" evidence="7">
    <location>
        <begin position="34"/>
        <end position="54"/>
    </location>
</feature>
<evidence type="ECO:0000256" key="3">
    <source>
        <dbReference type="ARBA" id="ARBA00022448"/>
    </source>
</evidence>
<comment type="caution">
    <text evidence="8">The sequence shown here is derived from an EMBL/GenBank/DDBJ whole genome shotgun (WGS) entry which is preliminary data.</text>
</comment>
<feature type="transmembrane region" description="Helical" evidence="7">
    <location>
        <begin position="163"/>
        <end position="183"/>
    </location>
</feature>
<evidence type="ECO:0000256" key="5">
    <source>
        <dbReference type="ARBA" id="ARBA00022989"/>
    </source>
</evidence>
<name>A0A0R1HT74_9LACO</name>
<feature type="transmembrane region" description="Helical" evidence="7">
    <location>
        <begin position="238"/>
        <end position="262"/>
    </location>
</feature>
<comment type="subcellular location">
    <subcellularLocation>
        <location evidence="1">Membrane</location>
        <topology evidence="1">Multi-pass membrane protein</topology>
    </subcellularLocation>
</comment>
<dbReference type="PATRIC" id="fig|1423719.4.peg.203"/>
<feature type="transmembrane region" description="Helical" evidence="7">
    <location>
        <begin position="189"/>
        <end position="209"/>
    </location>
</feature>
<feature type="transmembrane region" description="Helical" evidence="7">
    <location>
        <begin position="401"/>
        <end position="419"/>
    </location>
</feature>
<evidence type="ECO:0000313" key="8">
    <source>
        <dbReference type="EMBL" id="KRK46578.1"/>
    </source>
</evidence>
<evidence type="ECO:0000256" key="4">
    <source>
        <dbReference type="ARBA" id="ARBA00022692"/>
    </source>
</evidence>
<dbReference type="PANTHER" id="PTHR42810:SF2">
    <property type="entry name" value="PURINE PERMEASE C1399.01C-RELATED"/>
    <property type="match status" value="1"/>
</dbReference>
<feature type="transmembrane region" description="Helical" evidence="7">
    <location>
        <begin position="74"/>
        <end position="92"/>
    </location>
</feature>
<dbReference type="EMBL" id="AZDI01000001">
    <property type="protein sequence ID" value="KRK46578.1"/>
    <property type="molecule type" value="Genomic_DNA"/>
</dbReference>
<dbReference type="AlphaFoldDB" id="A0A0R1HT74"/>
<dbReference type="GO" id="GO:0005886">
    <property type="term" value="C:plasma membrane"/>
    <property type="evidence" value="ECO:0007669"/>
    <property type="project" value="TreeGrafter"/>
</dbReference>
<feature type="transmembrane region" description="Helical" evidence="7">
    <location>
        <begin position="129"/>
        <end position="151"/>
    </location>
</feature>
<dbReference type="PROSITE" id="PS01116">
    <property type="entry name" value="XANTH_URACIL_PERMASE"/>
    <property type="match status" value="1"/>
</dbReference>
<organism evidence="8 9">
    <name type="scientific">Dellaglioa algida DSM 15638</name>
    <dbReference type="NCBI Taxonomy" id="1423719"/>
    <lineage>
        <taxon>Bacteria</taxon>
        <taxon>Bacillati</taxon>
        <taxon>Bacillota</taxon>
        <taxon>Bacilli</taxon>
        <taxon>Lactobacillales</taxon>
        <taxon>Lactobacillaceae</taxon>
        <taxon>Dellaglioa</taxon>
    </lineage>
</organism>
<feature type="transmembrane region" description="Helical" evidence="7">
    <location>
        <begin position="104"/>
        <end position="123"/>
    </location>
</feature>
<evidence type="ECO:0000256" key="7">
    <source>
        <dbReference type="SAM" id="Phobius"/>
    </source>
</evidence>
<dbReference type="PANTHER" id="PTHR42810">
    <property type="entry name" value="PURINE PERMEASE C1399.01C-RELATED"/>
    <property type="match status" value="1"/>
</dbReference>
<dbReference type="Proteomes" id="UP000051450">
    <property type="component" value="Unassembled WGS sequence"/>
</dbReference>
<evidence type="ECO:0000313" key="9">
    <source>
        <dbReference type="Proteomes" id="UP000051450"/>
    </source>
</evidence>
<feature type="transmembrane region" description="Helical" evidence="7">
    <location>
        <begin position="379"/>
        <end position="395"/>
    </location>
</feature>
<dbReference type="NCBIfam" id="TIGR00801">
    <property type="entry name" value="ncs2"/>
    <property type="match status" value="1"/>
</dbReference>
<evidence type="ECO:0000256" key="1">
    <source>
        <dbReference type="ARBA" id="ARBA00004141"/>
    </source>
</evidence>
<dbReference type="GO" id="GO:0042907">
    <property type="term" value="F:xanthine transmembrane transporter activity"/>
    <property type="evidence" value="ECO:0007669"/>
    <property type="project" value="TreeGrafter"/>
</dbReference>
<keyword evidence="9" id="KW-1185">Reference proteome</keyword>
<keyword evidence="3" id="KW-0813">Transport</keyword>
<gene>
    <name evidence="8" type="ORF">FC66_GL000201</name>
</gene>
<proteinExistence type="inferred from homology"/>
<feature type="transmembrane region" description="Helical" evidence="7">
    <location>
        <begin position="316"/>
        <end position="339"/>
    </location>
</feature>
<reference evidence="8 9" key="1">
    <citation type="journal article" date="2015" name="Genome Announc.">
        <title>Expanding the biotechnology potential of lactobacilli through comparative genomics of 213 strains and associated genera.</title>
        <authorList>
            <person name="Sun Z."/>
            <person name="Harris H.M."/>
            <person name="McCann A."/>
            <person name="Guo C."/>
            <person name="Argimon S."/>
            <person name="Zhang W."/>
            <person name="Yang X."/>
            <person name="Jeffery I.B."/>
            <person name="Cooney J.C."/>
            <person name="Kagawa T.F."/>
            <person name="Liu W."/>
            <person name="Song Y."/>
            <person name="Salvetti E."/>
            <person name="Wrobel A."/>
            <person name="Rasinkangas P."/>
            <person name="Parkhill J."/>
            <person name="Rea M.C."/>
            <person name="O'Sullivan O."/>
            <person name="Ritari J."/>
            <person name="Douillard F.P."/>
            <person name="Paul Ross R."/>
            <person name="Yang R."/>
            <person name="Briner A.E."/>
            <person name="Felis G.E."/>
            <person name="de Vos W.M."/>
            <person name="Barrangou R."/>
            <person name="Klaenhammer T.R."/>
            <person name="Caufield P.W."/>
            <person name="Cui Y."/>
            <person name="Zhang H."/>
            <person name="O'Toole P.W."/>
        </authorList>
    </citation>
    <scope>NUCLEOTIDE SEQUENCE [LARGE SCALE GENOMIC DNA]</scope>
    <source>
        <strain evidence="8 9">DSM 15638</strain>
    </source>
</reference>
<keyword evidence="5 7" id="KW-1133">Transmembrane helix</keyword>
<comment type="similarity">
    <text evidence="2">Belongs to the nucleobase:cation symporter-2 (NCS2) (TC 2.A.40) family.</text>
</comment>
<sequence length="427" mass="45761">MIKMAEKFRNEDAILDIHDRPSFGQWMGLSIQHLFTMFGATVLVPILVGLNPSIALFSSGVGTLVYIGITNGKIPAYLGSSFAFIAVMQMLMKTSGYPAVAQGTISAGLVYLIVSIIIGKVGSGWLDRILPAVVVGPVVMVIGLSMATTAASNAMLNSGTYDIKYVWVAIFTLAITIFFNMYLKGFISLIPILLGIVCGYIMAVLCGIVDFSTVERANWFTLPAFNVAFINYQPKIYWSAIIGMAPIAFVTMTEHMGHIMVLNKLTKRNFFKDPGLNRTLFGDGVSSIIAGFVGGPPTTSYGENIGVLAMTKVHSIWVIGGAAFFAIIFSFVGKISALIQSIPGPVIGGISFLLFGVIASSGLRILIDNQIDYDKKRNLMITASILVLGIGGMYLKVGDLQLTSIALATVVGIALNLILPKEAKSEK</sequence>
<dbReference type="Pfam" id="PF00860">
    <property type="entry name" value="Xan_ur_permease"/>
    <property type="match status" value="1"/>
</dbReference>
<dbReference type="InterPro" id="IPR006042">
    <property type="entry name" value="Xan_ur_permease"/>
</dbReference>